<dbReference type="InterPro" id="IPR051610">
    <property type="entry name" value="GPI/OXD"/>
</dbReference>
<dbReference type="CDD" id="cd02209">
    <property type="entry name" value="cupin_XRE_C"/>
    <property type="match status" value="1"/>
</dbReference>
<proteinExistence type="predicted"/>
<evidence type="ECO:0000256" key="1">
    <source>
        <dbReference type="ARBA" id="ARBA00022723"/>
    </source>
</evidence>
<sequence length="105" mass="11817">MQFLDLEKKGISRYLLDADVEGEPLRVHISEVEAGQRSHPPHKHGGFEAFYMIEGEGTLEIDGESHPLRANEAVVFDPHKLHGLVNTSQAPMRYMVIIRPEETVA</sequence>
<dbReference type="AlphaFoldDB" id="A0A6B1DCX6"/>
<dbReference type="InterPro" id="IPR011051">
    <property type="entry name" value="RmlC_Cupin_sf"/>
</dbReference>
<feature type="domain" description="Cupin type-2" evidence="2">
    <location>
        <begin position="30"/>
        <end position="97"/>
    </location>
</feature>
<dbReference type="SUPFAM" id="SSF51182">
    <property type="entry name" value="RmlC-like cupins"/>
    <property type="match status" value="1"/>
</dbReference>
<organism evidence="3">
    <name type="scientific">Caldilineaceae bacterium SB0661_bin_32</name>
    <dbReference type="NCBI Taxonomy" id="2605255"/>
    <lineage>
        <taxon>Bacteria</taxon>
        <taxon>Bacillati</taxon>
        <taxon>Chloroflexota</taxon>
        <taxon>Caldilineae</taxon>
        <taxon>Caldilineales</taxon>
        <taxon>Caldilineaceae</taxon>
    </lineage>
</organism>
<reference evidence="3" key="1">
    <citation type="submission" date="2019-09" db="EMBL/GenBank/DDBJ databases">
        <title>Characterisation of the sponge microbiome using genome-centric metagenomics.</title>
        <authorList>
            <person name="Engelberts J.P."/>
            <person name="Robbins S.J."/>
            <person name="De Goeij J.M."/>
            <person name="Aranda M."/>
            <person name="Bell S.C."/>
            <person name="Webster N.S."/>
        </authorList>
    </citation>
    <scope>NUCLEOTIDE SEQUENCE</scope>
    <source>
        <strain evidence="3">SB0661_bin_32</strain>
    </source>
</reference>
<dbReference type="PANTHER" id="PTHR35848:SF6">
    <property type="entry name" value="CUPIN TYPE-2 DOMAIN-CONTAINING PROTEIN"/>
    <property type="match status" value="1"/>
</dbReference>
<comment type="caution">
    <text evidence="3">The sequence shown here is derived from an EMBL/GenBank/DDBJ whole genome shotgun (WGS) entry which is preliminary data.</text>
</comment>
<gene>
    <name evidence="3" type="ORF">F4X14_21100</name>
</gene>
<evidence type="ECO:0000259" key="2">
    <source>
        <dbReference type="Pfam" id="PF07883"/>
    </source>
</evidence>
<dbReference type="InterPro" id="IPR014710">
    <property type="entry name" value="RmlC-like_jellyroll"/>
</dbReference>
<dbReference type="GO" id="GO:0046872">
    <property type="term" value="F:metal ion binding"/>
    <property type="evidence" value="ECO:0007669"/>
    <property type="project" value="UniProtKB-KW"/>
</dbReference>
<keyword evidence="1" id="KW-0479">Metal-binding</keyword>
<dbReference type="InterPro" id="IPR013096">
    <property type="entry name" value="Cupin_2"/>
</dbReference>
<dbReference type="PANTHER" id="PTHR35848">
    <property type="entry name" value="OXALATE-BINDING PROTEIN"/>
    <property type="match status" value="1"/>
</dbReference>
<protein>
    <submittedName>
        <fullName evidence="3">Cupin domain-containing protein</fullName>
    </submittedName>
</protein>
<evidence type="ECO:0000313" key="3">
    <source>
        <dbReference type="EMBL" id="MYC97459.1"/>
    </source>
</evidence>
<name>A0A6B1DCX6_9CHLR</name>
<dbReference type="EMBL" id="VXMH01000118">
    <property type="protein sequence ID" value="MYC97459.1"/>
    <property type="molecule type" value="Genomic_DNA"/>
</dbReference>
<accession>A0A6B1DCX6</accession>
<dbReference type="Pfam" id="PF07883">
    <property type="entry name" value="Cupin_2"/>
    <property type="match status" value="1"/>
</dbReference>
<dbReference type="Gene3D" id="2.60.120.10">
    <property type="entry name" value="Jelly Rolls"/>
    <property type="match status" value="1"/>
</dbReference>